<dbReference type="Proteomes" id="UP000325577">
    <property type="component" value="Linkage Group LG3"/>
</dbReference>
<protein>
    <submittedName>
        <fullName evidence="2">Uncharacterized protein</fullName>
    </submittedName>
</protein>
<name>A0A5J5A813_9ASTE</name>
<sequence length="183" mass="19435">MSAFSSSSSGAICADYFGDELGLPLPPLRMVGSSKEVESEEIGNARTSTAPATAPAPAPATATGMELKLQISLAFTPLKIRLALKFSFDFLGSSQVKMTAFSLLSRGTICADYFGDELGFPLPPLKMLGNEKMEKTEKKVAHTSTKPASAPAPAAVMELKQQISPAFALAFDGFHPFETRVSR</sequence>
<dbReference type="EMBL" id="CM018046">
    <property type="protein sequence ID" value="KAA8526364.1"/>
    <property type="molecule type" value="Genomic_DNA"/>
</dbReference>
<feature type="region of interest" description="Disordered" evidence="1">
    <location>
        <begin position="34"/>
        <end position="59"/>
    </location>
</feature>
<evidence type="ECO:0000313" key="2">
    <source>
        <dbReference type="EMBL" id="KAA8526364.1"/>
    </source>
</evidence>
<reference evidence="2 3" key="1">
    <citation type="submission" date="2019-09" db="EMBL/GenBank/DDBJ databases">
        <title>A chromosome-level genome assembly of the Chinese tupelo Nyssa sinensis.</title>
        <authorList>
            <person name="Yang X."/>
            <person name="Kang M."/>
            <person name="Yang Y."/>
            <person name="Xiong H."/>
            <person name="Wang M."/>
            <person name="Zhang Z."/>
            <person name="Wang Z."/>
            <person name="Wu H."/>
            <person name="Ma T."/>
            <person name="Liu J."/>
            <person name="Xi Z."/>
        </authorList>
    </citation>
    <scope>NUCLEOTIDE SEQUENCE [LARGE SCALE GENOMIC DNA]</scope>
    <source>
        <strain evidence="2">J267</strain>
        <tissue evidence="2">Leaf</tissue>
    </source>
</reference>
<dbReference type="OrthoDB" id="1724184at2759"/>
<accession>A0A5J5A813</accession>
<evidence type="ECO:0000313" key="3">
    <source>
        <dbReference type="Proteomes" id="UP000325577"/>
    </source>
</evidence>
<gene>
    <name evidence="2" type="ORF">F0562_008433</name>
</gene>
<evidence type="ECO:0000256" key="1">
    <source>
        <dbReference type="SAM" id="MobiDB-lite"/>
    </source>
</evidence>
<feature type="compositionally biased region" description="Low complexity" evidence="1">
    <location>
        <begin position="49"/>
        <end position="59"/>
    </location>
</feature>
<dbReference type="AlphaFoldDB" id="A0A5J5A813"/>
<proteinExistence type="predicted"/>
<keyword evidence="3" id="KW-1185">Reference proteome</keyword>
<organism evidence="2 3">
    <name type="scientific">Nyssa sinensis</name>
    <dbReference type="NCBI Taxonomy" id="561372"/>
    <lineage>
        <taxon>Eukaryota</taxon>
        <taxon>Viridiplantae</taxon>
        <taxon>Streptophyta</taxon>
        <taxon>Embryophyta</taxon>
        <taxon>Tracheophyta</taxon>
        <taxon>Spermatophyta</taxon>
        <taxon>Magnoliopsida</taxon>
        <taxon>eudicotyledons</taxon>
        <taxon>Gunneridae</taxon>
        <taxon>Pentapetalae</taxon>
        <taxon>asterids</taxon>
        <taxon>Cornales</taxon>
        <taxon>Nyssaceae</taxon>
        <taxon>Nyssa</taxon>
    </lineage>
</organism>